<dbReference type="GO" id="GO:0032259">
    <property type="term" value="P:methylation"/>
    <property type="evidence" value="ECO:0007669"/>
    <property type="project" value="UniProtKB-KW"/>
</dbReference>
<feature type="domain" description="Methyltransferase type 11" evidence="3">
    <location>
        <begin position="39"/>
        <end position="136"/>
    </location>
</feature>
<dbReference type="GO" id="GO:0008757">
    <property type="term" value="F:S-adenosylmethionine-dependent methyltransferase activity"/>
    <property type="evidence" value="ECO:0007669"/>
    <property type="project" value="InterPro"/>
</dbReference>
<evidence type="ECO:0000256" key="1">
    <source>
        <dbReference type="ARBA" id="ARBA00022603"/>
    </source>
</evidence>
<dbReference type="Gene3D" id="3.40.50.150">
    <property type="entry name" value="Vaccinia Virus protein VP39"/>
    <property type="match status" value="1"/>
</dbReference>
<dbReference type="Pfam" id="PF08241">
    <property type="entry name" value="Methyltransf_11"/>
    <property type="match status" value="1"/>
</dbReference>
<dbReference type="SUPFAM" id="SSF53335">
    <property type="entry name" value="S-adenosyl-L-methionine-dependent methyltransferases"/>
    <property type="match status" value="1"/>
</dbReference>
<reference evidence="4" key="1">
    <citation type="journal article" date="2014" name="Front. Microbiol.">
        <title>High frequency of phylogenetically diverse reductive dehalogenase-homologous genes in deep subseafloor sedimentary metagenomes.</title>
        <authorList>
            <person name="Kawai M."/>
            <person name="Futagami T."/>
            <person name="Toyoda A."/>
            <person name="Takaki Y."/>
            <person name="Nishi S."/>
            <person name="Hori S."/>
            <person name="Arai W."/>
            <person name="Tsubouchi T."/>
            <person name="Morono Y."/>
            <person name="Uchiyama I."/>
            <person name="Ito T."/>
            <person name="Fujiyama A."/>
            <person name="Inagaki F."/>
            <person name="Takami H."/>
        </authorList>
    </citation>
    <scope>NUCLEOTIDE SEQUENCE</scope>
    <source>
        <strain evidence="4">Expedition CK06-06</strain>
    </source>
</reference>
<evidence type="ECO:0000259" key="3">
    <source>
        <dbReference type="Pfam" id="PF08241"/>
    </source>
</evidence>
<keyword evidence="1" id="KW-0489">Methyltransferase</keyword>
<keyword evidence="2" id="KW-0808">Transferase</keyword>
<proteinExistence type="predicted"/>
<dbReference type="PANTHER" id="PTHR13069">
    <property type="entry name" value="ALKYLATED DNA REPAIR PROTEIN ALKB HOMOLOG 8"/>
    <property type="match status" value="1"/>
</dbReference>
<protein>
    <recommendedName>
        <fullName evidence="3">Methyltransferase type 11 domain-containing protein</fullName>
    </recommendedName>
</protein>
<dbReference type="InterPro" id="IPR029063">
    <property type="entry name" value="SAM-dependent_MTases_sf"/>
</dbReference>
<name>X1KB50_9ZZZZ</name>
<accession>X1KB50</accession>
<dbReference type="InterPro" id="IPR051422">
    <property type="entry name" value="AlkB_tRNA_MeTrf/Diox"/>
</dbReference>
<dbReference type="InterPro" id="IPR013216">
    <property type="entry name" value="Methyltransf_11"/>
</dbReference>
<dbReference type="GO" id="GO:0008175">
    <property type="term" value="F:tRNA methyltransferase activity"/>
    <property type="evidence" value="ECO:0007669"/>
    <property type="project" value="UniProtKB-ARBA"/>
</dbReference>
<dbReference type="PANTHER" id="PTHR13069:SF21">
    <property type="entry name" value="ALKYLATED DNA REPAIR PROTEIN ALKB HOMOLOG 8"/>
    <property type="match status" value="1"/>
</dbReference>
<dbReference type="CDD" id="cd02440">
    <property type="entry name" value="AdoMet_MTases"/>
    <property type="match status" value="1"/>
</dbReference>
<feature type="non-terminal residue" evidence="4">
    <location>
        <position position="162"/>
    </location>
</feature>
<dbReference type="GO" id="GO:0006400">
    <property type="term" value="P:tRNA modification"/>
    <property type="evidence" value="ECO:0007669"/>
    <property type="project" value="UniProtKB-ARBA"/>
</dbReference>
<comment type="caution">
    <text evidence="4">The sequence shown here is derived from an EMBL/GenBank/DDBJ whole genome shotgun (WGS) entry which is preliminary data.</text>
</comment>
<evidence type="ECO:0000313" key="4">
    <source>
        <dbReference type="EMBL" id="GAH79298.1"/>
    </source>
</evidence>
<sequence length="162" mass="19349">MTIDVFNQIAPSWYNFRHWSIFRSELEALAQRWRQGKLLNIGCAHGPDFLPFRQGFELYGVDFSIEMLKFAQRYSRKFNFTVNLSVADVRYLPYPDESFDRAISVATYHHLEGKEGRVKSLQELRRVLKPGGEAFITVWNRWQPRFWFRGKEIAVPWRTRDK</sequence>
<dbReference type="AlphaFoldDB" id="X1KB50"/>
<gene>
    <name evidence="4" type="ORF">S03H2_64526</name>
</gene>
<dbReference type="EMBL" id="BARU01041925">
    <property type="protein sequence ID" value="GAH79298.1"/>
    <property type="molecule type" value="Genomic_DNA"/>
</dbReference>
<evidence type="ECO:0000256" key="2">
    <source>
        <dbReference type="ARBA" id="ARBA00022679"/>
    </source>
</evidence>
<organism evidence="4">
    <name type="scientific">marine sediment metagenome</name>
    <dbReference type="NCBI Taxonomy" id="412755"/>
    <lineage>
        <taxon>unclassified sequences</taxon>
        <taxon>metagenomes</taxon>
        <taxon>ecological metagenomes</taxon>
    </lineage>
</organism>